<feature type="domain" description="PpiC" evidence="8">
    <location>
        <begin position="286"/>
        <end position="385"/>
    </location>
</feature>
<gene>
    <name evidence="7" type="primary">surA</name>
    <name evidence="9" type="ORF">DFR27_1491</name>
</gene>
<dbReference type="InterPro" id="IPR027304">
    <property type="entry name" value="Trigger_fact/SurA_dom_sf"/>
</dbReference>
<dbReference type="PROSITE" id="PS01096">
    <property type="entry name" value="PPIC_PPIASE_1"/>
    <property type="match status" value="1"/>
</dbReference>
<dbReference type="Proteomes" id="UP000267187">
    <property type="component" value="Unassembled WGS sequence"/>
</dbReference>
<dbReference type="InterPro" id="IPR015391">
    <property type="entry name" value="SurA_N"/>
</dbReference>
<dbReference type="EMBL" id="REFJ01000003">
    <property type="protein sequence ID" value="RMA80129.1"/>
    <property type="molecule type" value="Genomic_DNA"/>
</dbReference>
<evidence type="ECO:0000256" key="5">
    <source>
        <dbReference type="ARBA" id="ARBA00023186"/>
    </source>
</evidence>
<organism evidence="9 10">
    <name type="scientific">Umboniibacter marinipuniceus</name>
    <dbReference type="NCBI Taxonomy" id="569599"/>
    <lineage>
        <taxon>Bacteria</taxon>
        <taxon>Pseudomonadati</taxon>
        <taxon>Pseudomonadota</taxon>
        <taxon>Gammaproteobacteria</taxon>
        <taxon>Cellvibrionales</taxon>
        <taxon>Cellvibrionaceae</taxon>
        <taxon>Umboniibacter</taxon>
    </lineage>
</organism>
<keyword evidence="6 7" id="KW-0413">Isomerase</keyword>
<comment type="catalytic activity">
    <reaction evidence="7">
        <text>[protein]-peptidylproline (omega=180) = [protein]-peptidylproline (omega=0)</text>
        <dbReference type="Rhea" id="RHEA:16237"/>
        <dbReference type="Rhea" id="RHEA-COMP:10747"/>
        <dbReference type="Rhea" id="RHEA-COMP:10748"/>
        <dbReference type="ChEBI" id="CHEBI:83833"/>
        <dbReference type="ChEBI" id="CHEBI:83834"/>
        <dbReference type="EC" id="5.2.1.8"/>
    </reaction>
</comment>
<evidence type="ECO:0000256" key="6">
    <source>
        <dbReference type="ARBA" id="ARBA00023235"/>
    </source>
</evidence>
<evidence type="ECO:0000259" key="8">
    <source>
        <dbReference type="PROSITE" id="PS50198"/>
    </source>
</evidence>
<comment type="function">
    <text evidence="7">Chaperone involved in the correct folding and assembly of outer membrane proteins. Recognizes specific patterns of aromatic residues and the orientation of their side chains, which are found more frequently in integral outer membrane proteins. May act in both early periplasmic and late outer membrane-associated steps of protein maturation.</text>
</comment>
<dbReference type="SUPFAM" id="SSF109998">
    <property type="entry name" value="Triger factor/SurA peptide-binding domain-like"/>
    <property type="match status" value="1"/>
</dbReference>
<comment type="caution">
    <text evidence="9">The sequence shown here is derived from an EMBL/GenBank/DDBJ whole genome shotgun (WGS) entry which is preliminary data.</text>
</comment>
<sequence precursor="true">MATPTMMKITKKIVLSALLISFTSSALAAQVLDRVIAIVNDDVIMESQLETRLSQITSQYPAEQLPPLTELRKQLLERLVEEALELEVARRAGVNIGERELEETLARIAAGNGQTIDQFRATVEASGESWYAAREQIRRELLLNQVQQGAVSARINVTEQEIRNFLESDEGKNQTATNYNVAHILLPVSSTATTEELNAVALESTQVFNAASAGDDFAGLARTHSKAPDALEGGQLGWRRIEQLPSVFATHVENMEVGEVTEPFRSGAGYHIVKLINKRGAEDQVVEQTEVRHILISPNAIRSEEQAREQLVEVRNRILAGEDFGELAAEFSEDHGSARREGSLGWSMPGSFVPQFEATMNSLEVGELSEPFLSQFGWHILEVTGRRDQNMSERYLEMQAENFIRSRKFYDELPRWRQELRDEAYISYKAPYDELM</sequence>
<dbReference type="HAMAP" id="MF_01183">
    <property type="entry name" value="Chaperone_SurA"/>
    <property type="match status" value="1"/>
</dbReference>
<dbReference type="GO" id="GO:0050821">
    <property type="term" value="P:protein stabilization"/>
    <property type="evidence" value="ECO:0007669"/>
    <property type="project" value="InterPro"/>
</dbReference>
<dbReference type="GO" id="GO:0030288">
    <property type="term" value="C:outer membrane-bounded periplasmic space"/>
    <property type="evidence" value="ECO:0007669"/>
    <property type="project" value="InterPro"/>
</dbReference>
<comment type="domain">
    <text evidence="7">The PPIase activity resides only in the second parvulin domain. The N-terminal region and the C-terminal tail are necessary and sufficient for the chaperone activity of SurA. The PPIase activity is dispensable for SurA to function as a chaperone. The N-terminal region and the C-terminal tail are also required for porin recognition.</text>
</comment>
<evidence type="ECO:0000256" key="1">
    <source>
        <dbReference type="ARBA" id="ARBA00022729"/>
    </source>
</evidence>
<dbReference type="InterPro" id="IPR046357">
    <property type="entry name" value="PPIase_dom_sf"/>
</dbReference>
<dbReference type="PANTHER" id="PTHR47637:SF1">
    <property type="entry name" value="CHAPERONE SURA"/>
    <property type="match status" value="1"/>
</dbReference>
<keyword evidence="1 7" id="KW-0732">Signal</keyword>
<comment type="subcellular location">
    <subcellularLocation>
        <location evidence="7">Periplasm</location>
    </subcellularLocation>
    <text evidence="7">Is capable of associating with the outer membrane.</text>
</comment>
<dbReference type="Gene3D" id="1.10.4030.10">
    <property type="entry name" value="Porin chaperone SurA, peptide-binding domain"/>
    <property type="match status" value="1"/>
</dbReference>
<keyword evidence="5 7" id="KW-0143">Chaperone</keyword>
<dbReference type="PANTHER" id="PTHR47637">
    <property type="entry name" value="CHAPERONE SURA"/>
    <property type="match status" value="1"/>
</dbReference>
<dbReference type="InterPro" id="IPR050280">
    <property type="entry name" value="OMP_Chaperone_SurA"/>
</dbReference>
<dbReference type="OrthoDB" id="14196at2"/>
<feature type="signal peptide" evidence="7">
    <location>
        <begin position="1"/>
        <end position="28"/>
    </location>
</feature>
<dbReference type="InterPro" id="IPR023034">
    <property type="entry name" value="PPIase_SurA"/>
</dbReference>
<evidence type="ECO:0000256" key="7">
    <source>
        <dbReference type="HAMAP-Rule" id="MF_01183"/>
    </source>
</evidence>
<dbReference type="GO" id="GO:0006457">
    <property type="term" value="P:protein folding"/>
    <property type="evidence" value="ECO:0007669"/>
    <property type="project" value="UniProtKB-UniRule"/>
</dbReference>
<accession>A0A3M0A9G0</accession>
<keyword evidence="3 7" id="KW-0574">Periplasm</keyword>
<name>A0A3M0A9G0_9GAMM</name>
<evidence type="ECO:0000256" key="2">
    <source>
        <dbReference type="ARBA" id="ARBA00022737"/>
    </source>
</evidence>
<dbReference type="GO" id="GO:0042277">
    <property type="term" value="F:peptide binding"/>
    <property type="evidence" value="ECO:0007669"/>
    <property type="project" value="InterPro"/>
</dbReference>
<keyword evidence="2 7" id="KW-0677">Repeat</keyword>
<dbReference type="GO" id="GO:0051082">
    <property type="term" value="F:unfolded protein binding"/>
    <property type="evidence" value="ECO:0007669"/>
    <property type="project" value="UniProtKB-UniRule"/>
</dbReference>
<dbReference type="InterPro" id="IPR000297">
    <property type="entry name" value="PPIase_PpiC"/>
</dbReference>
<evidence type="ECO:0000313" key="10">
    <source>
        <dbReference type="Proteomes" id="UP000267187"/>
    </source>
</evidence>
<feature type="domain" description="PpiC" evidence="8">
    <location>
        <begin position="176"/>
        <end position="277"/>
    </location>
</feature>
<keyword evidence="4 7" id="KW-0697">Rotamase</keyword>
<protein>
    <recommendedName>
        <fullName evidence="7">Chaperone SurA</fullName>
    </recommendedName>
    <alternativeName>
        <fullName evidence="7">Peptidyl-prolyl cis-trans isomerase SurA</fullName>
        <shortName evidence="7">PPIase SurA</shortName>
        <ecNumber evidence="7">5.2.1.8</ecNumber>
    </alternativeName>
    <alternativeName>
        <fullName evidence="7">Rotamase SurA</fullName>
    </alternativeName>
</protein>
<dbReference type="AlphaFoldDB" id="A0A3M0A9G0"/>
<evidence type="ECO:0000256" key="3">
    <source>
        <dbReference type="ARBA" id="ARBA00022764"/>
    </source>
</evidence>
<reference evidence="9 10" key="1">
    <citation type="submission" date="2018-10" db="EMBL/GenBank/DDBJ databases">
        <title>Genomic Encyclopedia of Type Strains, Phase IV (KMG-IV): sequencing the most valuable type-strain genomes for metagenomic binning, comparative biology and taxonomic classification.</title>
        <authorList>
            <person name="Goeker M."/>
        </authorList>
    </citation>
    <scope>NUCLEOTIDE SEQUENCE [LARGE SCALE GENOMIC DNA]</scope>
    <source>
        <strain evidence="9 10">DSM 25080</strain>
    </source>
</reference>
<dbReference type="Pfam" id="PF00639">
    <property type="entry name" value="Rotamase"/>
    <property type="match status" value="2"/>
</dbReference>
<dbReference type="EC" id="5.2.1.8" evidence="7"/>
<dbReference type="SUPFAM" id="SSF54534">
    <property type="entry name" value="FKBP-like"/>
    <property type="match status" value="2"/>
</dbReference>
<evidence type="ECO:0000256" key="4">
    <source>
        <dbReference type="ARBA" id="ARBA00023110"/>
    </source>
</evidence>
<dbReference type="GO" id="GO:0003755">
    <property type="term" value="F:peptidyl-prolyl cis-trans isomerase activity"/>
    <property type="evidence" value="ECO:0007669"/>
    <property type="project" value="UniProtKB-UniRule"/>
</dbReference>
<dbReference type="InterPro" id="IPR023058">
    <property type="entry name" value="PPIase_PpiC_CS"/>
</dbReference>
<dbReference type="Pfam" id="PF09312">
    <property type="entry name" value="SurA_N"/>
    <property type="match status" value="1"/>
</dbReference>
<evidence type="ECO:0000313" key="9">
    <source>
        <dbReference type="EMBL" id="RMA80129.1"/>
    </source>
</evidence>
<proteinExistence type="inferred from homology"/>
<dbReference type="GO" id="GO:0043165">
    <property type="term" value="P:Gram-negative-bacterium-type cell outer membrane assembly"/>
    <property type="evidence" value="ECO:0007669"/>
    <property type="project" value="InterPro"/>
</dbReference>
<dbReference type="PROSITE" id="PS50198">
    <property type="entry name" value="PPIC_PPIASE_2"/>
    <property type="match status" value="2"/>
</dbReference>
<feature type="chain" id="PRO_5018343025" description="Chaperone SurA" evidence="7">
    <location>
        <begin position="29"/>
        <end position="436"/>
    </location>
</feature>
<dbReference type="Gene3D" id="3.10.50.40">
    <property type="match status" value="2"/>
</dbReference>
<keyword evidence="10" id="KW-1185">Reference proteome</keyword>